<dbReference type="Gene3D" id="2.60.450.10">
    <property type="entry name" value="Lipopolysaccharide (LPS) transport protein A like domain"/>
    <property type="match status" value="3"/>
</dbReference>
<organism evidence="3 4">
    <name type="scientific">Porphyromonas endodontalis (strain ATCC 35406 / DSM 24491 / JCM 8526 / CCUG 16442 / BCRC 14492 / NCTC 13058 / HG 370)</name>
    <name type="common">Bacteroides endodontalis</name>
    <dbReference type="NCBI Taxonomy" id="553175"/>
    <lineage>
        <taxon>Bacteria</taxon>
        <taxon>Pseudomonadati</taxon>
        <taxon>Bacteroidota</taxon>
        <taxon>Bacteroidia</taxon>
        <taxon>Bacteroidales</taxon>
        <taxon>Porphyromonadaceae</taxon>
        <taxon>Porphyromonas</taxon>
    </lineage>
</organism>
<dbReference type="Pfam" id="PF13100">
    <property type="entry name" value="OstA_2"/>
    <property type="match status" value="1"/>
</dbReference>
<gene>
    <name evidence="3" type="ORF">POREN0001_1656</name>
</gene>
<dbReference type="eggNOG" id="COG1452">
    <property type="taxonomic scope" value="Bacteria"/>
</dbReference>
<evidence type="ECO:0000313" key="3">
    <source>
        <dbReference type="EMBL" id="EEN82302.1"/>
    </source>
</evidence>
<dbReference type="STRING" id="553175.POREN0001_1656"/>
<feature type="region of interest" description="Disordered" evidence="1">
    <location>
        <begin position="556"/>
        <end position="598"/>
    </location>
</feature>
<evidence type="ECO:0000256" key="1">
    <source>
        <dbReference type="SAM" id="MobiDB-lite"/>
    </source>
</evidence>
<feature type="region of interest" description="Disordered" evidence="1">
    <location>
        <begin position="618"/>
        <end position="639"/>
    </location>
</feature>
<name>C3JBC3_POREA</name>
<accession>C3JBC3</accession>
<comment type="caution">
    <text evidence="3">The sequence shown here is derived from an EMBL/GenBank/DDBJ whole genome shotgun (WGS) entry which is preliminary data.</text>
</comment>
<reference evidence="3 4" key="1">
    <citation type="submission" date="2009-04" db="EMBL/GenBank/DDBJ databases">
        <authorList>
            <person name="Sebastian Y."/>
            <person name="Madupu R."/>
            <person name="Durkin A.S."/>
            <person name="Torralba M."/>
            <person name="Methe B."/>
            <person name="Sutton G.G."/>
            <person name="Strausberg R.L."/>
            <person name="Nelson K.E."/>
        </authorList>
    </citation>
    <scope>NUCLEOTIDE SEQUENCE [LARGE SCALE GENOMIC DNA]</scope>
    <source>
        <strain evidence="4">ATCC 35406 / BCRC 14492 / JCM 8526 / NCTC 13058 / HG 370</strain>
    </source>
</reference>
<keyword evidence="4" id="KW-1185">Reference proteome</keyword>
<feature type="compositionally biased region" description="Basic and acidic residues" evidence="1">
    <location>
        <begin position="561"/>
        <end position="590"/>
    </location>
</feature>
<feature type="domain" description="Organic solvent tolerance-like N-terminal" evidence="2">
    <location>
        <begin position="33"/>
        <end position="188"/>
    </location>
</feature>
<feature type="compositionally biased region" description="Polar residues" evidence="1">
    <location>
        <begin position="618"/>
        <end position="633"/>
    </location>
</feature>
<dbReference type="Proteomes" id="UP000004295">
    <property type="component" value="Unassembled WGS sequence"/>
</dbReference>
<dbReference type="InterPro" id="IPR005653">
    <property type="entry name" value="OstA-like_N"/>
</dbReference>
<dbReference type="AlphaFoldDB" id="C3JBC3"/>
<proteinExistence type="predicted"/>
<protein>
    <recommendedName>
        <fullName evidence="2">Organic solvent tolerance-like N-terminal domain-containing protein</fullName>
    </recommendedName>
</protein>
<dbReference type="EMBL" id="ACNN01000026">
    <property type="protein sequence ID" value="EEN82302.1"/>
    <property type="molecule type" value="Genomic_DNA"/>
</dbReference>
<sequence>MVLIGLFILFSSFALMPPPPTLGGNTQAKGTRRIILDHADRLEYNAELTPGVQRLVGNVQLRHLNWVMTCDSAFLDQETDQFEAFGNVEIHEGDSITILSKYLNYDGMARFARLRNTVELRNSTATLYTDSLDYDRVAGKGYYFDTGTIVDSLNTLTSIYGEYTPSTDQAIFRDAVELVNPDFTLNTDYLVYNTRTKIAVYDGPTYIVSDSGHIESTRGVYDTEQDLGILLDRSIVYNTHGTVEGDSLLYDNRLKFAEAFGNMVLIDTVNQAILRGEYGYYDENKEYAFSTQHAWLTDYSKPDTLYLGADTLELITRKQEPKDIRITRAYHNTRVYRNDAQAVADSLHYFSMDSTMALYGAPILWRDSMQLEGDTIRLHFADDTLHHATAWLNAKAMRLLEDDKFEQIKGDSLIAFFADSSIREMQAHGEVEMVYYALQESIKHYYAVGRIKSPHVYTYLAADTLQKTIWQGPASGGIHPIESVSPDISRISGLVWQPEKRPQSPDDLFTQELDSLGTPIPYTHPQASTLRGFSGAQAALAAYQLLDKEVEKLETQQAALEQKESQNDGNDKDKAEQEEKLSLYIRRPDESTPSWLAPQPLDIFNNAMKQLWDSFSSSTINEQDASNTGQSIGIKSEKP</sequence>
<dbReference type="eggNOG" id="COG1934">
    <property type="taxonomic scope" value="Bacteria"/>
</dbReference>
<evidence type="ECO:0000259" key="2">
    <source>
        <dbReference type="Pfam" id="PF13100"/>
    </source>
</evidence>
<evidence type="ECO:0000313" key="4">
    <source>
        <dbReference type="Proteomes" id="UP000004295"/>
    </source>
</evidence>